<dbReference type="SUPFAM" id="SSF56672">
    <property type="entry name" value="DNA/RNA polymerases"/>
    <property type="match status" value="1"/>
</dbReference>
<dbReference type="PANTHER" id="PTHR24559">
    <property type="entry name" value="TRANSPOSON TY3-I GAG-POL POLYPROTEIN"/>
    <property type="match status" value="1"/>
</dbReference>
<dbReference type="Gene3D" id="3.30.70.270">
    <property type="match status" value="1"/>
</dbReference>
<dbReference type="Gene3D" id="3.10.10.10">
    <property type="entry name" value="HIV Type 1 Reverse Transcriptase, subunit A, domain 1"/>
    <property type="match status" value="1"/>
</dbReference>
<name>A0AA38C9R2_TAXCH</name>
<dbReference type="CDD" id="cd01647">
    <property type="entry name" value="RT_LTR"/>
    <property type="match status" value="1"/>
</dbReference>
<protein>
    <recommendedName>
        <fullName evidence="1">Reverse transcriptase domain-containing protein</fullName>
    </recommendedName>
</protein>
<dbReference type="InterPro" id="IPR053134">
    <property type="entry name" value="RNA-dir_DNA_polymerase"/>
</dbReference>
<dbReference type="Pfam" id="PF00078">
    <property type="entry name" value="RVT_1"/>
    <property type="match status" value="1"/>
</dbReference>
<comment type="caution">
    <text evidence="2">The sequence shown here is derived from an EMBL/GenBank/DDBJ whole genome shotgun (WGS) entry which is preliminary data.</text>
</comment>
<dbReference type="Proteomes" id="UP000824469">
    <property type="component" value="Unassembled WGS sequence"/>
</dbReference>
<feature type="domain" description="Reverse transcriptase" evidence="1">
    <location>
        <begin position="280"/>
        <end position="402"/>
    </location>
</feature>
<gene>
    <name evidence="2" type="ORF">KI387_041997</name>
</gene>
<keyword evidence="3" id="KW-1185">Reference proteome</keyword>
<dbReference type="InterPro" id="IPR043502">
    <property type="entry name" value="DNA/RNA_pol_sf"/>
</dbReference>
<dbReference type="InterPro" id="IPR000477">
    <property type="entry name" value="RT_dom"/>
</dbReference>
<dbReference type="EMBL" id="JAHRHJ020002231">
    <property type="protein sequence ID" value="KAH9292822.1"/>
    <property type="molecule type" value="Genomic_DNA"/>
</dbReference>
<dbReference type="AlphaFoldDB" id="A0AA38C9R2"/>
<dbReference type="InterPro" id="IPR043128">
    <property type="entry name" value="Rev_trsase/Diguanyl_cyclase"/>
</dbReference>
<organism evidence="2 3">
    <name type="scientific">Taxus chinensis</name>
    <name type="common">Chinese yew</name>
    <name type="synonym">Taxus wallichiana var. chinensis</name>
    <dbReference type="NCBI Taxonomy" id="29808"/>
    <lineage>
        <taxon>Eukaryota</taxon>
        <taxon>Viridiplantae</taxon>
        <taxon>Streptophyta</taxon>
        <taxon>Embryophyta</taxon>
        <taxon>Tracheophyta</taxon>
        <taxon>Spermatophyta</taxon>
        <taxon>Pinopsida</taxon>
        <taxon>Pinidae</taxon>
        <taxon>Conifers II</taxon>
        <taxon>Cupressales</taxon>
        <taxon>Taxaceae</taxon>
        <taxon>Taxus</taxon>
    </lineage>
</organism>
<feature type="non-terminal residue" evidence="2">
    <location>
        <position position="406"/>
    </location>
</feature>
<accession>A0AA38C9R2</accession>
<feature type="non-terminal residue" evidence="2">
    <location>
        <position position="1"/>
    </location>
</feature>
<dbReference type="PANTHER" id="PTHR24559:SF450">
    <property type="entry name" value="RNA-DIRECTED DNA POLYMERASE HOMOLOG"/>
    <property type="match status" value="1"/>
</dbReference>
<reference evidence="2 3" key="1">
    <citation type="journal article" date="2021" name="Nat. Plants">
        <title>The Taxus genome provides insights into paclitaxel biosynthesis.</title>
        <authorList>
            <person name="Xiong X."/>
            <person name="Gou J."/>
            <person name="Liao Q."/>
            <person name="Li Y."/>
            <person name="Zhou Q."/>
            <person name="Bi G."/>
            <person name="Li C."/>
            <person name="Du R."/>
            <person name="Wang X."/>
            <person name="Sun T."/>
            <person name="Guo L."/>
            <person name="Liang H."/>
            <person name="Lu P."/>
            <person name="Wu Y."/>
            <person name="Zhang Z."/>
            <person name="Ro D.K."/>
            <person name="Shang Y."/>
            <person name="Huang S."/>
            <person name="Yan J."/>
        </authorList>
    </citation>
    <scope>NUCLEOTIDE SEQUENCE [LARGE SCALE GENOMIC DNA]</scope>
    <source>
        <strain evidence="2">Ta-2019</strain>
    </source>
</reference>
<sequence>PLLTILLANVRKEELEIFPAMTSTLAKSVVDQCEEKLKPYLTTKMIAELHKNSHKEDNKEPWEPNHSCLGKGHGEVLLDEEQKKELDTIEPPKVKEEIVLVRHEKEEKLELQEIERKQTMEEHAPSFEFPKGELLVGSLRYGNDDHNSDLLLHPISLQNSCSHEKHAKMGDSVRDTMCNMGHVDSLIQDCFCIWDPGDLLKGTKWKEDLFSQFQVVWTASCFVVESMQTISSFGKQHSLYVDIQRLPIQHSLVFNNMSPGSLLDRGFQYAIELNIGCKHAIITPHFSKIDLRSSNHQISVCKDYVHKTIFRCLIGHTEFWVMPFNLTYTPATVQSMVNQVFKGQLRQFVLISVENIFICSQIGKDHLRHLKLIMGILQQQALVVKEFKCEFVFTKIPSLGHVINDQ</sequence>
<evidence type="ECO:0000259" key="1">
    <source>
        <dbReference type="Pfam" id="PF00078"/>
    </source>
</evidence>
<evidence type="ECO:0000313" key="2">
    <source>
        <dbReference type="EMBL" id="KAH9292822.1"/>
    </source>
</evidence>
<proteinExistence type="predicted"/>
<evidence type="ECO:0000313" key="3">
    <source>
        <dbReference type="Proteomes" id="UP000824469"/>
    </source>
</evidence>